<reference evidence="3" key="1">
    <citation type="journal article" date="2017" name="Nature">
        <title>The sunflower genome provides insights into oil metabolism, flowering and Asterid evolution.</title>
        <authorList>
            <person name="Badouin H."/>
            <person name="Gouzy J."/>
            <person name="Grassa C.J."/>
            <person name="Murat F."/>
            <person name="Staton S.E."/>
            <person name="Cottret L."/>
            <person name="Lelandais-Briere C."/>
            <person name="Owens G.L."/>
            <person name="Carrere S."/>
            <person name="Mayjonade B."/>
            <person name="Legrand L."/>
            <person name="Gill N."/>
            <person name="Kane N.C."/>
            <person name="Bowers J.E."/>
            <person name="Hubner S."/>
            <person name="Bellec A."/>
            <person name="Berard A."/>
            <person name="Berges H."/>
            <person name="Blanchet N."/>
            <person name="Boniface M.C."/>
            <person name="Brunel D."/>
            <person name="Catrice O."/>
            <person name="Chaidir N."/>
            <person name="Claudel C."/>
            <person name="Donnadieu C."/>
            <person name="Faraut T."/>
            <person name="Fievet G."/>
            <person name="Helmstetter N."/>
            <person name="King M."/>
            <person name="Knapp S.J."/>
            <person name="Lai Z."/>
            <person name="Le Paslier M.C."/>
            <person name="Lippi Y."/>
            <person name="Lorenzon L."/>
            <person name="Mandel J.R."/>
            <person name="Marage G."/>
            <person name="Marchand G."/>
            <person name="Marquand E."/>
            <person name="Bret-Mestries E."/>
            <person name="Morien E."/>
            <person name="Nambeesan S."/>
            <person name="Nguyen T."/>
            <person name="Pegot-Espagnet P."/>
            <person name="Pouilly N."/>
            <person name="Raftis F."/>
            <person name="Sallet E."/>
            <person name="Schiex T."/>
            <person name="Thomas J."/>
            <person name="Vandecasteele C."/>
            <person name="Vares D."/>
            <person name="Vear F."/>
            <person name="Vautrin S."/>
            <person name="Crespi M."/>
            <person name="Mangin B."/>
            <person name="Burke J.M."/>
            <person name="Salse J."/>
            <person name="Munos S."/>
            <person name="Vincourt P."/>
            <person name="Rieseberg L.H."/>
            <person name="Langlade N.B."/>
        </authorList>
    </citation>
    <scope>NUCLEOTIDE SEQUENCE [LARGE SCALE GENOMIC DNA]</scope>
    <source>
        <strain evidence="3">cv. SF193</strain>
    </source>
</reference>
<dbReference type="Gene3D" id="1.10.510.10">
    <property type="entry name" value="Transferase(Phosphotransferase) domain 1"/>
    <property type="match status" value="1"/>
</dbReference>
<dbReference type="AlphaFoldDB" id="A0A251RS21"/>
<dbReference type="InterPro" id="IPR001245">
    <property type="entry name" value="Ser-Thr/Tyr_kinase_cat_dom"/>
</dbReference>
<dbReference type="GO" id="GO:0016020">
    <property type="term" value="C:membrane"/>
    <property type="evidence" value="ECO:0000318"/>
    <property type="project" value="GO_Central"/>
</dbReference>
<evidence type="ECO:0000259" key="1">
    <source>
        <dbReference type="PROSITE" id="PS50011"/>
    </source>
</evidence>
<dbReference type="EMBL" id="CM007906">
    <property type="protein sequence ID" value="OTF87273.1"/>
    <property type="molecule type" value="Genomic_DNA"/>
</dbReference>
<dbReference type="InterPro" id="IPR000719">
    <property type="entry name" value="Prot_kinase_dom"/>
</dbReference>
<dbReference type="STRING" id="4232.A0A251RS21"/>
<dbReference type="GO" id="GO:0005524">
    <property type="term" value="F:ATP binding"/>
    <property type="evidence" value="ECO:0007669"/>
    <property type="project" value="InterPro"/>
</dbReference>
<dbReference type="PANTHER" id="PTHR48055:SF55">
    <property type="entry name" value="PROTEIN KINASE DOMAIN-CONTAINING PROTEIN"/>
    <property type="match status" value="1"/>
</dbReference>
<name>A0A251RS21_HELAN</name>
<proteinExistence type="predicted"/>
<dbReference type="Proteomes" id="UP000215914">
    <property type="component" value="Chromosome 17"/>
</dbReference>
<sequence length="207" mass="23364">MRECEAWRNIRHRNLLKIITSCSSVDFQGNDFKALVYEFIPNGSLHDWLHPTSRLSLLQIIHILIDPSNILLDVEIVAHVGDFGLARILRTTSHNNSSTEVRGPIGYAAPEYGLGNEMTSSGEVYSFGVLLLEMMTGEKPTDNIFSEGLGLHKFAFMALHEHVTNVIDVNILNISQEGGVFKQNMEANVEKMRNVWLQQSRVEYHAL</sequence>
<dbReference type="InterPro" id="IPR011009">
    <property type="entry name" value="Kinase-like_dom_sf"/>
</dbReference>
<dbReference type="GO" id="GO:0004674">
    <property type="term" value="F:protein serine/threonine kinase activity"/>
    <property type="evidence" value="ECO:0000318"/>
    <property type="project" value="GO_Central"/>
</dbReference>
<organism evidence="2 3">
    <name type="scientific">Helianthus annuus</name>
    <name type="common">Common sunflower</name>
    <dbReference type="NCBI Taxonomy" id="4232"/>
    <lineage>
        <taxon>Eukaryota</taxon>
        <taxon>Viridiplantae</taxon>
        <taxon>Streptophyta</taxon>
        <taxon>Embryophyta</taxon>
        <taxon>Tracheophyta</taxon>
        <taxon>Spermatophyta</taxon>
        <taxon>Magnoliopsida</taxon>
        <taxon>eudicotyledons</taxon>
        <taxon>Gunneridae</taxon>
        <taxon>Pentapetalae</taxon>
        <taxon>asterids</taxon>
        <taxon>campanulids</taxon>
        <taxon>Asterales</taxon>
        <taxon>Asteraceae</taxon>
        <taxon>Asteroideae</taxon>
        <taxon>Heliantheae alliance</taxon>
        <taxon>Heliantheae</taxon>
        <taxon>Helianthus</taxon>
    </lineage>
</organism>
<evidence type="ECO:0000313" key="2">
    <source>
        <dbReference type="EMBL" id="OTF87273.1"/>
    </source>
</evidence>
<protein>
    <recommendedName>
        <fullName evidence="1">Protein kinase domain-containing protein</fullName>
    </recommendedName>
</protein>
<dbReference type="PROSITE" id="PS50011">
    <property type="entry name" value="PROTEIN_KINASE_DOM"/>
    <property type="match status" value="1"/>
</dbReference>
<gene>
    <name evidence="2" type="ORF">HannXRQ_Chr17g0559961</name>
</gene>
<accession>A0A251RS21</accession>
<dbReference type="OMA" id="VNMAMPE"/>
<dbReference type="InParanoid" id="A0A251RS21"/>
<feature type="domain" description="Protein kinase" evidence="1">
    <location>
        <begin position="1"/>
        <end position="197"/>
    </location>
</feature>
<dbReference type="InterPro" id="IPR051564">
    <property type="entry name" value="LRR_receptor-like_kinase"/>
</dbReference>
<dbReference type="SUPFAM" id="SSF56112">
    <property type="entry name" value="Protein kinase-like (PK-like)"/>
    <property type="match status" value="1"/>
</dbReference>
<evidence type="ECO:0000313" key="3">
    <source>
        <dbReference type="Proteomes" id="UP000215914"/>
    </source>
</evidence>
<dbReference type="Pfam" id="PF07714">
    <property type="entry name" value="PK_Tyr_Ser-Thr"/>
    <property type="match status" value="1"/>
</dbReference>
<keyword evidence="3" id="KW-1185">Reference proteome</keyword>
<dbReference type="PANTHER" id="PTHR48055">
    <property type="entry name" value="LEUCINE-RICH REPEAT RECEPTOR PROTEIN KINASE EMS1"/>
    <property type="match status" value="1"/>
</dbReference>